<evidence type="ECO:0000313" key="7">
    <source>
        <dbReference type="EMBL" id="GAI16377.1"/>
    </source>
</evidence>
<reference evidence="7" key="1">
    <citation type="journal article" date="2014" name="Front. Microbiol.">
        <title>High frequency of phylogenetically diverse reductive dehalogenase-homologous genes in deep subseafloor sedimentary metagenomes.</title>
        <authorList>
            <person name="Kawai M."/>
            <person name="Futagami T."/>
            <person name="Toyoda A."/>
            <person name="Takaki Y."/>
            <person name="Nishi S."/>
            <person name="Hori S."/>
            <person name="Arai W."/>
            <person name="Tsubouchi T."/>
            <person name="Morono Y."/>
            <person name="Uchiyama I."/>
            <person name="Ito T."/>
            <person name="Fujiyama A."/>
            <person name="Inagaki F."/>
            <person name="Takami H."/>
        </authorList>
    </citation>
    <scope>NUCLEOTIDE SEQUENCE</scope>
    <source>
        <strain evidence="7">Expedition CK06-06</strain>
    </source>
</reference>
<keyword evidence="4" id="KW-1015">Disulfide bond</keyword>
<keyword evidence="2" id="KW-0274">FAD</keyword>
<dbReference type="Gene3D" id="3.50.50.60">
    <property type="entry name" value="FAD/NAD(P)-binding domain"/>
    <property type="match status" value="1"/>
</dbReference>
<dbReference type="InterPro" id="IPR023753">
    <property type="entry name" value="FAD/NAD-binding_dom"/>
</dbReference>
<keyword evidence="5" id="KW-0676">Redox-active center</keyword>
<dbReference type="InterPro" id="IPR036188">
    <property type="entry name" value="FAD/NAD-bd_sf"/>
</dbReference>
<dbReference type="AlphaFoldDB" id="X1LAM9"/>
<proteinExistence type="predicted"/>
<evidence type="ECO:0000256" key="1">
    <source>
        <dbReference type="ARBA" id="ARBA00022630"/>
    </source>
</evidence>
<dbReference type="PRINTS" id="PR00469">
    <property type="entry name" value="PNDRDTASEII"/>
</dbReference>
<dbReference type="SUPFAM" id="SSF51905">
    <property type="entry name" value="FAD/NAD(P)-binding domain"/>
    <property type="match status" value="1"/>
</dbReference>
<dbReference type="InterPro" id="IPR008255">
    <property type="entry name" value="Pyr_nucl-diS_OxRdtase_2_AS"/>
</dbReference>
<evidence type="ECO:0000256" key="4">
    <source>
        <dbReference type="ARBA" id="ARBA00023157"/>
    </source>
</evidence>
<keyword evidence="3" id="KW-0560">Oxidoreductase</keyword>
<organism evidence="7">
    <name type="scientific">marine sediment metagenome</name>
    <dbReference type="NCBI Taxonomy" id="412755"/>
    <lineage>
        <taxon>unclassified sequences</taxon>
        <taxon>metagenomes</taxon>
        <taxon>ecological metagenomes</taxon>
    </lineage>
</organism>
<gene>
    <name evidence="7" type="ORF">S06H3_18666</name>
</gene>
<dbReference type="Pfam" id="PF07992">
    <property type="entry name" value="Pyr_redox_2"/>
    <property type="match status" value="1"/>
</dbReference>
<name>X1LAM9_9ZZZZ</name>
<dbReference type="PROSITE" id="PS00573">
    <property type="entry name" value="PYRIDINE_REDOX_2"/>
    <property type="match status" value="1"/>
</dbReference>
<dbReference type="InterPro" id="IPR050097">
    <property type="entry name" value="Ferredoxin-NADP_redctase_2"/>
</dbReference>
<dbReference type="GO" id="GO:0016668">
    <property type="term" value="F:oxidoreductase activity, acting on a sulfur group of donors, NAD(P) as acceptor"/>
    <property type="evidence" value="ECO:0007669"/>
    <property type="project" value="UniProtKB-ARBA"/>
</dbReference>
<evidence type="ECO:0000256" key="5">
    <source>
        <dbReference type="ARBA" id="ARBA00023284"/>
    </source>
</evidence>
<evidence type="ECO:0000259" key="6">
    <source>
        <dbReference type="Pfam" id="PF07992"/>
    </source>
</evidence>
<sequence length="211" mass="22693">FKFRTDVSTYLGKTAIIATGRKPRELKVPGEAEFKNRGVTYCATCDGPLFEGLDVAVVGGGNSGLEAVLQLIKIAKSIHLLQRGPQLKADMVLVKKAKASDNVKVWTNTQVKEIVGDKLVTGIRVQRKGKETLLPVQGVFVEIGSVPNSDIVNFVGKNHWVEIIVNCKCETNIPGLFAAGDVTSVPEKQIVVAAGEGCKAALSAFRYLSQK</sequence>
<feature type="domain" description="FAD/NAD(P)-binding" evidence="6">
    <location>
        <begin position="8"/>
        <end position="197"/>
    </location>
</feature>
<evidence type="ECO:0000256" key="2">
    <source>
        <dbReference type="ARBA" id="ARBA00022827"/>
    </source>
</evidence>
<dbReference type="PANTHER" id="PTHR48105">
    <property type="entry name" value="THIOREDOXIN REDUCTASE 1-RELATED-RELATED"/>
    <property type="match status" value="1"/>
</dbReference>
<keyword evidence="1" id="KW-0285">Flavoprotein</keyword>
<comment type="caution">
    <text evidence="7">The sequence shown here is derived from an EMBL/GenBank/DDBJ whole genome shotgun (WGS) entry which is preliminary data.</text>
</comment>
<accession>X1LAM9</accession>
<dbReference type="EMBL" id="BARV01009468">
    <property type="protein sequence ID" value="GAI16377.1"/>
    <property type="molecule type" value="Genomic_DNA"/>
</dbReference>
<protein>
    <recommendedName>
        <fullName evidence="6">FAD/NAD(P)-binding domain-containing protein</fullName>
    </recommendedName>
</protein>
<feature type="non-terminal residue" evidence="7">
    <location>
        <position position="1"/>
    </location>
</feature>
<evidence type="ECO:0000256" key="3">
    <source>
        <dbReference type="ARBA" id="ARBA00023002"/>
    </source>
</evidence>
<dbReference type="PRINTS" id="PR00368">
    <property type="entry name" value="FADPNR"/>
</dbReference>